<sequence length="141" mass="15680">MVQEVLAQTQAGNIVTVPDMKRRQRAIYWRPNYGDDGEIVGWRPTMLLPSDPLSQIQYLAKGFRLTPPGDDEVPVSSEEQETLTAENTTLREQNGAQAVELAKMRTELNEAKRSRQEAAGLGEGQFQHGKTESKLRKGGSP</sequence>
<feature type="region of interest" description="Disordered" evidence="1">
    <location>
        <begin position="107"/>
        <end position="141"/>
    </location>
</feature>
<dbReference type="EMBL" id="LAZR01039684">
    <property type="protein sequence ID" value="KKL16381.1"/>
    <property type="molecule type" value="Genomic_DNA"/>
</dbReference>
<organism evidence="2">
    <name type="scientific">marine sediment metagenome</name>
    <dbReference type="NCBI Taxonomy" id="412755"/>
    <lineage>
        <taxon>unclassified sequences</taxon>
        <taxon>metagenomes</taxon>
        <taxon>ecological metagenomes</taxon>
    </lineage>
</organism>
<reference evidence="2" key="1">
    <citation type="journal article" date="2015" name="Nature">
        <title>Complex archaea that bridge the gap between prokaryotes and eukaryotes.</title>
        <authorList>
            <person name="Spang A."/>
            <person name="Saw J.H."/>
            <person name="Jorgensen S.L."/>
            <person name="Zaremba-Niedzwiedzka K."/>
            <person name="Martijn J."/>
            <person name="Lind A.E."/>
            <person name="van Eijk R."/>
            <person name="Schleper C."/>
            <person name="Guy L."/>
            <person name="Ettema T.J."/>
        </authorList>
    </citation>
    <scope>NUCLEOTIDE SEQUENCE</scope>
</reference>
<gene>
    <name evidence="2" type="ORF">LCGC14_2496160</name>
</gene>
<proteinExistence type="predicted"/>
<evidence type="ECO:0000256" key="1">
    <source>
        <dbReference type="SAM" id="MobiDB-lite"/>
    </source>
</evidence>
<protein>
    <submittedName>
        <fullName evidence="2">Uncharacterized protein</fullName>
    </submittedName>
</protein>
<accession>A0A0F9DF09</accession>
<evidence type="ECO:0000313" key="2">
    <source>
        <dbReference type="EMBL" id="KKL16381.1"/>
    </source>
</evidence>
<feature type="compositionally biased region" description="Basic and acidic residues" evidence="1">
    <location>
        <begin position="107"/>
        <end position="116"/>
    </location>
</feature>
<dbReference type="AlphaFoldDB" id="A0A0F9DF09"/>
<name>A0A0F9DF09_9ZZZZ</name>
<comment type="caution">
    <text evidence="2">The sequence shown here is derived from an EMBL/GenBank/DDBJ whole genome shotgun (WGS) entry which is preliminary data.</text>
</comment>